<evidence type="ECO:0000313" key="1">
    <source>
        <dbReference type="EMBL" id="KAG6948990.1"/>
    </source>
</evidence>
<comment type="caution">
    <text evidence="1">The sequence shown here is derived from an EMBL/GenBank/DDBJ whole genome shotgun (WGS) entry which is preliminary data.</text>
</comment>
<accession>A0A8J5J061</accession>
<dbReference type="AlphaFoldDB" id="A0A8J5J061"/>
<reference evidence="1" key="1">
    <citation type="submission" date="2021-01" db="EMBL/GenBank/DDBJ databases">
        <title>Phytophthora aleatoria, a newly-described species from Pinus radiata is distinct from Phytophthora cactorum isolates based on comparative genomics.</title>
        <authorList>
            <person name="Mcdougal R."/>
            <person name="Panda P."/>
            <person name="Williams N."/>
            <person name="Studholme D.J."/>
        </authorList>
    </citation>
    <scope>NUCLEOTIDE SEQUENCE</scope>
    <source>
        <strain evidence="1">NZFS 4037</strain>
    </source>
</reference>
<protein>
    <submittedName>
        <fullName evidence="1">Uncharacterized protein</fullName>
    </submittedName>
</protein>
<organism evidence="1 2">
    <name type="scientific">Phytophthora aleatoria</name>
    <dbReference type="NCBI Taxonomy" id="2496075"/>
    <lineage>
        <taxon>Eukaryota</taxon>
        <taxon>Sar</taxon>
        <taxon>Stramenopiles</taxon>
        <taxon>Oomycota</taxon>
        <taxon>Peronosporomycetes</taxon>
        <taxon>Peronosporales</taxon>
        <taxon>Peronosporaceae</taxon>
        <taxon>Phytophthora</taxon>
    </lineage>
</organism>
<keyword evidence="2" id="KW-1185">Reference proteome</keyword>
<name>A0A8J5J061_9STRA</name>
<dbReference type="EMBL" id="JAENGY010001479">
    <property type="protein sequence ID" value="KAG6948990.1"/>
    <property type="molecule type" value="Genomic_DNA"/>
</dbReference>
<dbReference type="Proteomes" id="UP000709295">
    <property type="component" value="Unassembled WGS sequence"/>
</dbReference>
<proteinExistence type="predicted"/>
<gene>
    <name evidence="1" type="ORF">JG688_00014834</name>
</gene>
<evidence type="ECO:0000313" key="2">
    <source>
        <dbReference type="Proteomes" id="UP000709295"/>
    </source>
</evidence>
<sequence length="59" mass="6924">MRKRSLKSVVPKNYWVRTASLKGMAMHAREQMYALDVAAVIQLEYSYMHMQKKCCTARN</sequence>